<protein>
    <submittedName>
        <fullName evidence="3">Uncharacterized protein</fullName>
    </submittedName>
</protein>
<reference evidence="3 4" key="1">
    <citation type="submission" date="2020-11" db="EMBL/GenBank/DDBJ databases">
        <authorList>
            <person name="Wallbank WR R."/>
            <person name="Pardo Diaz C."/>
            <person name="Kozak K."/>
            <person name="Martin S."/>
            <person name="Jiggins C."/>
            <person name="Moest M."/>
            <person name="Warren A I."/>
            <person name="Generalovic N T."/>
            <person name="Byers J.R.P. K."/>
            <person name="Montejo-Kovacevich G."/>
            <person name="Yen C E."/>
        </authorList>
    </citation>
    <scope>NUCLEOTIDE SEQUENCE [LARGE SCALE GENOMIC DNA]</scope>
</reference>
<organism evidence="3 4">
    <name type="scientific">Hermetia illucens</name>
    <name type="common">Black soldier fly</name>
    <dbReference type="NCBI Taxonomy" id="343691"/>
    <lineage>
        <taxon>Eukaryota</taxon>
        <taxon>Metazoa</taxon>
        <taxon>Ecdysozoa</taxon>
        <taxon>Arthropoda</taxon>
        <taxon>Hexapoda</taxon>
        <taxon>Insecta</taxon>
        <taxon>Pterygota</taxon>
        <taxon>Neoptera</taxon>
        <taxon>Endopterygota</taxon>
        <taxon>Diptera</taxon>
        <taxon>Brachycera</taxon>
        <taxon>Stratiomyomorpha</taxon>
        <taxon>Stratiomyidae</taxon>
        <taxon>Hermetiinae</taxon>
        <taxon>Hermetia</taxon>
    </lineage>
</organism>
<evidence type="ECO:0000313" key="4">
    <source>
        <dbReference type="Proteomes" id="UP000594454"/>
    </source>
</evidence>
<name>A0A7R8U9Z6_HERIL</name>
<dbReference type="SUPFAM" id="SSF117281">
    <property type="entry name" value="Kelch motif"/>
    <property type="match status" value="2"/>
</dbReference>
<accession>A0A7R8U9Z6</accession>
<gene>
    <name evidence="3" type="ORF">HERILL_LOCUS269</name>
</gene>
<keyword evidence="4" id="KW-1185">Reference proteome</keyword>
<dbReference type="Pfam" id="PF01344">
    <property type="entry name" value="Kelch_1"/>
    <property type="match status" value="2"/>
</dbReference>
<evidence type="ECO:0000313" key="3">
    <source>
        <dbReference type="EMBL" id="CAD7076880.1"/>
    </source>
</evidence>
<dbReference type="OrthoDB" id="8042812at2759"/>
<dbReference type="Gene3D" id="2.120.10.80">
    <property type="entry name" value="Kelch-type beta propeller"/>
    <property type="match status" value="2"/>
</dbReference>
<dbReference type="SMART" id="SM00612">
    <property type="entry name" value="Kelch"/>
    <property type="match status" value="4"/>
</dbReference>
<keyword evidence="2" id="KW-0677">Repeat</keyword>
<proteinExistence type="predicted"/>
<dbReference type="InterPro" id="IPR015915">
    <property type="entry name" value="Kelch-typ_b-propeller"/>
</dbReference>
<dbReference type="AlphaFoldDB" id="A0A7R8U9Z6"/>
<dbReference type="InParanoid" id="A0A7R8U9Z6"/>
<dbReference type="Pfam" id="PF24681">
    <property type="entry name" value="Kelch_KLHDC2_KLHL20_DRC7"/>
    <property type="match status" value="1"/>
</dbReference>
<sequence length="538" mass="61888">MESDNNCLPGDSTFYILSRCTRNYIYEFNTDTKQFTICPRRPPLSRCAITKYKNFLHVITGKRDEKVVDVGLLYDINKKSWTEYHCPVGKAQSEVCTVGDRMYLVGGVNKNGDVQRSCSFYDYTTDRWTDLPDMEEPRGQPAVAYYNSSIYVMGGFTYPSNRKVERFDPREGKWSLAGGVDIFGVLSSAVVGDTIHIMNTYVRKYCKYDPRTLECTPSSQSRFEGKQWLGSMHNKLHVIHYGGIDVYDEESENWTNILNLNMFSSIFQMESDNNYSLGDSTFYILSRCTRNYVYEFNTDTKDFAELPSRPPLSRCAITKYKNFLHVITGERDEKVVNVGLVYDINKKSWTEYHCPVGKAQSEVCTVGDRMYLFGGMKDDGYVQKSCSLYDYATDRWTDLPDMEESRGHPAVAYYNSSIYVMGGFSIARNCKVERFDPREGEWSVAGRVNIFGVLSSAVVGDTIHIMNSYTGKYCQYDPRTLECTPFSESRFEGKQWLGSMHNKLHVIHYGGIDVYDEPTNYWTNILSRRFVKCPFIIC</sequence>
<keyword evidence="1" id="KW-0880">Kelch repeat</keyword>
<dbReference type="EMBL" id="LR899009">
    <property type="protein sequence ID" value="CAD7076880.1"/>
    <property type="molecule type" value="Genomic_DNA"/>
</dbReference>
<evidence type="ECO:0000256" key="1">
    <source>
        <dbReference type="ARBA" id="ARBA00022441"/>
    </source>
</evidence>
<dbReference type="InterPro" id="IPR006652">
    <property type="entry name" value="Kelch_1"/>
</dbReference>
<dbReference type="Proteomes" id="UP000594454">
    <property type="component" value="Chromosome 1"/>
</dbReference>
<dbReference type="PANTHER" id="PTHR45632:SF3">
    <property type="entry name" value="KELCH-LIKE PROTEIN 32"/>
    <property type="match status" value="1"/>
</dbReference>
<evidence type="ECO:0000256" key="2">
    <source>
        <dbReference type="ARBA" id="ARBA00022737"/>
    </source>
</evidence>
<dbReference type="PANTHER" id="PTHR45632">
    <property type="entry name" value="LD33804P"/>
    <property type="match status" value="1"/>
</dbReference>